<feature type="domain" description="NADPH-dependent reductive aminase-like C-terminal" evidence="4">
    <location>
        <begin position="164"/>
        <end position="289"/>
    </location>
</feature>
<gene>
    <name evidence="5" type="ORF">ACFFRN_10890</name>
</gene>
<dbReference type="InterPro" id="IPR048666">
    <property type="entry name" value="RedAm-like_C"/>
</dbReference>
<dbReference type="Gene3D" id="3.40.50.720">
    <property type="entry name" value="NAD(P)-binding Rossmann-like Domain"/>
    <property type="match status" value="1"/>
</dbReference>
<accession>A0ABV5PV59</accession>
<dbReference type="GO" id="GO:0016491">
    <property type="term" value="F:oxidoreductase activity"/>
    <property type="evidence" value="ECO:0007669"/>
    <property type="project" value="UniProtKB-KW"/>
</dbReference>
<dbReference type="Gene3D" id="1.10.1040.10">
    <property type="entry name" value="N-(1-d-carboxylethyl)-l-norvaline Dehydrogenase, domain 2"/>
    <property type="match status" value="1"/>
</dbReference>
<dbReference type="Pfam" id="PF03446">
    <property type="entry name" value="NAD_binding_2"/>
    <property type="match status" value="1"/>
</dbReference>
<evidence type="ECO:0000256" key="1">
    <source>
        <dbReference type="ARBA" id="ARBA00009080"/>
    </source>
</evidence>
<dbReference type="Proteomes" id="UP001589646">
    <property type="component" value="Unassembled WGS sequence"/>
</dbReference>
<keyword evidence="6" id="KW-1185">Reference proteome</keyword>
<feature type="domain" description="6-phosphogluconate dehydrogenase NADP-binding" evidence="3">
    <location>
        <begin position="9"/>
        <end position="158"/>
    </location>
</feature>
<dbReference type="InterPro" id="IPR051265">
    <property type="entry name" value="HIBADH-related_NP60_sf"/>
</dbReference>
<evidence type="ECO:0000313" key="5">
    <source>
        <dbReference type="EMBL" id="MFB9527117.1"/>
    </source>
</evidence>
<dbReference type="InterPro" id="IPR036291">
    <property type="entry name" value="NAD(P)-bd_dom_sf"/>
</dbReference>
<sequence length="296" mass="30494">MADDNRTPVTVIGLGAMGRALAGALLDNGHPTTVWNRSIDKAKRLAVRGATVANTVEEAIAASPVVVVCVLDYAVVREILGPLSGSLAGRTLVNLTNGTPKQARETAEWATGYGADYLDGGIMAVPVMIGRPEALILYSGSPGAFGLHERTLGALGTATYLNADAGHASLYDLALLAAMYGMFGGFYQAAAMVGSEKVPAAEFAPMVVSWLNAMTVALPTVAEAMDTGAGADDDSNLQMQAVSFANILSASREQGISTELLEPMQALLNRAIAAQRGGADTPSLIGMLRTDPVSAG</sequence>
<evidence type="ECO:0000256" key="2">
    <source>
        <dbReference type="ARBA" id="ARBA00023002"/>
    </source>
</evidence>
<proteinExistence type="inferred from homology"/>
<dbReference type="SUPFAM" id="SSF51735">
    <property type="entry name" value="NAD(P)-binding Rossmann-fold domains"/>
    <property type="match status" value="1"/>
</dbReference>
<dbReference type="EC" id="1.1.-.-" evidence="5"/>
<evidence type="ECO:0000313" key="6">
    <source>
        <dbReference type="Proteomes" id="UP001589646"/>
    </source>
</evidence>
<dbReference type="InterPro" id="IPR015815">
    <property type="entry name" value="HIBADH-related"/>
</dbReference>
<evidence type="ECO:0000259" key="4">
    <source>
        <dbReference type="Pfam" id="PF21761"/>
    </source>
</evidence>
<organism evidence="5 6">
    <name type="scientific">Nonomuraea roseola</name>
    <dbReference type="NCBI Taxonomy" id="46179"/>
    <lineage>
        <taxon>Bacteria</taxon>
        <taxon>Bacillati</taxon>
        <taxon>Actinomycetota</taxon>
        <taxon>Actinomycetes</taxon>
        <taxon>Streptosporangiales</taxon>
        <taxon>Streptosporangiaceae</taxon>
        <taxon>Nonomuraea</taxon>
    </lineage>
</organism>
<dbReference type="PANTHER" id="PTHR43580">
    <property type="entry name" value="OXIDOREDUCTASE GLYR1-RELATED"/>
    <property type="match status" value="1"/>
</dbReference>
<protein>
    <submittedName>
        <fullName evidence="5">NAD(P)-dependent oxidoreductase</fullName>
        <ecNumber evidence="5">1.1.-.-</ecNumber>
    </submittedName>
</protein>
<comment type="similarity">
    <text evidence="1">Belongs to the HIBADH-related family.</text>
</comment>
<name>A0ABV5PV59_9ACTN</name>
<comment type="caution">
    <text evidence="5">The sequence shown here is derived from an EMBL/GenBank/DDBJ whole genome shotgun (WGS) entry which is preliminary data.</text>
</comment>
<dbReference type="PIRSF" id="PIRSF000103">
    <property type="entry name" value="HIBADH"/>
    <property type="match status" value="1"/>
</dbReference>
<dbReference type="InterPro" id="IPR006115">
    <property type="entry name" value="6PGDH_NADP-bd"/>
</dbReference>
<dbReference type="RefSeq" id="WP_346118743.1">
    <property type="nucleotide sequence ID" value="NZ_BAAAXC010000006.1"/>
</dbReference>
<dbReference type="InterPro" id="IPR013328">
    <property type="entry name" value="6PGD_dom2"/>
</dbReference>
<dbReference type="PANTHER" id="PTHR43580:SF2">
    <property type="entry name" value="CYTOKINE-LIKE NUCLEAR FACTOR N-PAC"/>
    <property type="match status" value="1"/>
</dbReference>
<keyword evidence="2 5" id="KW-0560">Oxidoreductase</keyword>
<dbReference type="Pfam" id="PF21761">
    <property type="entry name" value="RedAm-like_C"/>
    <property type="match status" value="1"/>
</dbReference>
<reference evidence="5 6" key="1">
    <citation type="submission" date="2024-09" db="EMBL/GenBank/DDBJ databases">
        <authorList>
            <person name="Sun Q."/>
            <person name="Mori K."/>
        </authorList>
    </citation>
    <scope>NUCLEOTIDE SEQUENCE [LARGE SCALE GENOMIC DNA]</scope>
    <source>
        <strain evidence="5 6">JCM 3323</strain>
    </source>
</reference>
<evidence type="ECO:0000259" key="3">
    <source>
        <dbReference type="Pfam" id="PF03446"/>
    </source>
</evidence>
<dbReference type="EMBL" id="JBHMCE010000003">
    <property type="protein sequence ID" value="MFB9527117.1"/>
    <property type="molecule type" value="Genomic_DNA"/>
</dbReference>